<dbReference type="EMBL" id="JAMKOV010000111">
    <property type="protein sequence ID" value="KAI8033684.1"/>
    <property type="molecule type" value="Genomic_DNA"/>
</dbReference>
<dbReference type="Proteomes" id="UP001059596">
    <property type="component" value="Unassembled WGS sequence"/>
</dbReference>
<evidence type="ECO:0000256" key="1">
    <source>
        <dbReference type="SAM" id="MobiDB-lite"/>
    </source>
</evidence>
<keyword evidence="3" id="KW-1185">Reference proteome</keyword>
<protein>
    <submittedName>
        <fullName evidence="2">Uncharacterized protein</fullName>
    </submittedName>
</protein>
<proteinExistence type="predicted"/>
<evidence type="ECO:0000313" key="3">
    <source>
        <dbReference type="Proteomes" id="UP001059596"/>
    </source>
</evidence>
<feature type="region of interest" description="Disordered" evidence="1">
    <location>
        <begin position="1"/>
        <end position="37"/>
    </location>
</feature>
<accession>A0A9P9YB20</accession>
<feature type="compositionally biased region" description="Basic and acidic residues" evidence="1">
    <location>
        <begin position="1"/>
        <end position="13"/>
    </location>
</feature>
<gene>
    <name evidence="2" type="ORF">M5D96_013562</name>
</gene>
<feature type="compositionally biased region" description="Polar residues" evidence="1">
    <location>
        <begin position="14"/>
        <end position="23"/>
    </location>
</feature>
<reference evidence="2" key="1">
    <citation type="journal article" date="2023" name="Genome Biol. Evol.">
        <title>Long-read-based Genome Assembly of Drosophila gunungcola Reveals Fewer Chemosensory Genes in Flower-breeding Species.</title>
        <authorList>
            <person name="Negi A."/>
            <person name="Liao B.Y."/>
            <person name="Yeh S.D."/>
        </authorList>
    </citation>
    <scope>NUCLEOTIDE SEQUENCE</scope>
    <source>
        <strain evidence="2">Sukarami</strain>
    </source>
</reference>
<sequence>MAKGSLNDDKRTLNQEPKLSTHFQPVLHRDNLNAGFN</sequence>
<name>A0A9P9YB20_9MUSC</name>
<organism evidence="2 3">
    <name type="scientific">Drosophila gunungcola</name>
    <name type="common">fruit fly</name>
    <dbReference type="NCBI Taxonomy" id="103775"/>
    <lineage>
        <taxon>Eukaryota</taxon>
        <taxon>Metazoa</taxon>
        <taxon>Ecdysozoa</taxon>
        <taxon>Arthropoda</taxon>
        <taxon>Hexapoda</taxon>
        <taxon>Insecta</taxon>
        <taxon>Pterygota</taxon>
        <taxon>Neoptera</taxon>
        <taxon>Endopterygota</taxon>
        <taxon>Diptera</taxon>
        <taxon>Brachycera</taxon>
        <taxon>Muscomorpha</taxon>
        <taxon>Ephydroidea</taxon>
        <taxon>Drosophilidae</taxon>
        <taxon>Drosophila</taxon>
        <taxon>Sophophora</taxon>
    </lineage>
</organism>
<evidence type="ECO:0000313" key="2">
    <source>
        <dbReference type="EMBL" id="KAI8033684.1"/>
    </source>
</evidence>
<dbReference type="AlphaFoldDB" id="A0A9P9YB20"/>
<comment type="caution">
    <text evidence="2">The sequence shown here is derived from an EMBL/GenBank/DDBJ whole genome shotgun (WGS) entry which is preliminary data.</text>
</comment>